<keyword evidence="3" id="KW-0813">Transport</keyword>
<keyword evidence="6 9" id="KW-1133">Transmembrane helix</keyword>
<dbReference type="GO" id="GO:0015031">
    <property type="term" value="P:protein transport"/>
    <property type="evidence" value="ECO:0007669"/>
    <property type="project" value="UniProtKB-KW"/>
</dbReference>
<proteinExistence type="inferred from homology"/>
<evidence type="ECO:0008006" key="12">
    <source>
        <dbReference type="Google" id="ProtNLM"/>
    </source>
</evidence>
<dbReference type="PROSITE" id="PS00755">
    <property type="entry name" value="SECY_1"/>
    <property type="match status" value="1"/>
</dbReference>
<protein>
    <recommendedName>
        <fullName evidence="12">Preprotein translocase subunit SecY</fullName>
    </recommendedName>
</protein>
<dbReference type="InterPro" id="IPR030659">
    <property type="entry name" value="SecY_CS"/>
</dbReference>
<comment type="caution">
    <text evidence="10">The sequence shown here is derived from an EMBL/GenBank/DDBJ whole genome shotgun (WGS) entry which is preliminary data.</text>
</comment>
<keyword evidence="4 9" id="KW-0812">Transmembrane</keyword>
<sequence>MAHTDTHELRKRLVFTLIVLAVYLAARSVLLYGVSSGGGRYIGVNAQSLVTTMFSGDRYQRTIMALGIMPYINASLLVQVVSAMKSANSRAKISKQKQDRWMRVAALVITVVMAVVQSTDLTYAPSAGSVALVQGIVILEMIGGAMLTFILCTANEKHGIGAPMPIILVNVLTALIQNLDAHHFLRYPVLMAISLGVIAGTAFMENSIIRVPLQRVSIHNIHADRNYLAYKRNPVGIMPVMFATAAFIVPRYAVRLLTVIIPQSAALAQIRQDIVMTQPLGIAVYLIIIVALSIVFAFIMLNPKESARQLQRNGDSIVGVYAGAHTTRMLVGLVLKWSIISGLLQAGCMAASLVLSLQDVIPATLAMLPSSGMILVSIVCSLVQEIGTYYRYDAYRFFM</sequence>
<dbReference type="SUPFAM" id="SSF103491">
    <property type="entry name" value="Preprotein translocase SecY subunit"/>
    <property type="match status" value="1"/>
</dbReference>
<dbReference type="Proteomes" id="UP000461754">
    <property type="component" value="Unassembled WGS sequence"/>
</dbReference>
<evidence type="ECO:0000256" key="2">
    <source>
        <dbReference type="ARBA" id="ARBA00005751"/>
    </source>
</evidence>
<evidence type="ECO:0000256" key="4">
    <source>
        <dbReference type="ARBA" id="ARBA00022692"/>
    </source>
</evidence>
<keyword evidence="11" id="KW-1185">Reference proteome</keyword>
<dbReference type="Pfam" id="PF00344">
    <property type="entry name" value="SecY"/>
    <property type="match status" value="1"/>
</dbReference>
<dbReference type="InterPro" id="IPR002208">
    <property type="entry name" value="SecY/SEC61-alpha"/>
</dbReference>
<feature type="transmembrane region" description="Helical" evidence="9">
    <location>
        <begin position="334"/>
        <end position="355"/>
    </location>
</feature>
<name>A0A7X2NGP8_9FIRM</name>
<gene>
    <name evidence="10" type="ORF">FYJ52_07095</name>
</gene>
<dbReference type="EMBL" id="VUMO01000008">
    <property type="protein sequence ID" value="MSS20159.1"/>
    <property type="molecule type" value="Genomic_DNA"/>
</dbReference>
<dbReference type="InterPro" id="IPR023201">
    <property type="entry name" value="SecY_dom_sf"/>
</dbReference>
<feature type="transmembrane region" description="Helical" evidence="9">
    <location>
        <begin position="12"/>
        <end position="34"/>
    </location>
</feature>
<reference evidence="10 11" key="1">
    <citation type="submission" date="2019-08" db="EMBL/GenBank/DDBJ databases">
        <title>In-depth cultivation of the pig gut microbiome towards novel bacterial diversity and tailored functional studies.</title>
        <authorList>
            <person name="Wylensek D."/>
            <person name="Hitch T.C.A."/>
            <person name="Clavel T."/>
        </authorList>
    </citation>
    <scope>NUCLEOTIDE SEQUENCE [LARGE SCALE GENOMIC DNA]</scope>
    <source>
        <strain evidence="10 11">RF-744-FAT-4</strain>
    </source>
</reference>
<feature type="transmembrane region" description="Helical" evidence="9">
    <location>
        <begin position="235"/>
        <end position="254"/>
    </location>
</feature>
<keyword evidence="8 9" id="KW-0472">Membrane</keyword>
<feature type="transmembrane region" description="Helical" evidence="9">
    <location>
        <begin position="101"/>
        <end position="119"/>
    </location>
</feature>
<evidence type="ECO:0000256" key="1">
    <source>
        <dbReference type="ARBA" id="ARBA00004141"/>
    </source>
</evidence>
<dbReference type="GO" id="GO:0016020">
    <property type="term" value="C:membrane"/>
    <property type="evidence" value="ECO:0007669"/>
    <property type="project" value="UniProtKB-SubCell"/>
</dbReference>
<dbReference type="PIRSF" id="PIRSF004557">
    <property type="entry name" value="SecY"/>
    <property type="match status" value="1"/>
</dbReference>
<organism evidence="10 11">
    <name type="scientific">Pseudoramibacter porci</name>
    <dbReference type="NCBI Taxonomy" id="2606631"/>
    <lineage>
        <taxon>Bacteria</taxon>
        <taxon>Bacillati</taxon>
        <taxon>Bacillota</taxon>
        <taxon>Clostridia</taxon>
        <taxon>Eubacteriales</taxon>
        <taxon>Eubacteriaceae</taxon>
        <taxon>Pseudoramibacter</taxon>
    </lineage>
</organism>
<feature type="transmembrane region" description="Helical" evidence="9">
    <location>
        <begin position="131"/>
        <end position="152"/>
    </location>
</feature>
<keyword evidence="5" id="KW-0653">Protein transport</keyword>
<feature type="transmembrane region" description="Helical" evidence="9">
    <location>
        <begin position="159"/>
        <end position="179"/>
    </location>
</feature>
<evidence type="ECO:0000256" key="9">
    <source>
        <dbReference type="SAM" id="Phobius"/>
    </source>
</evidence>
<evidence type="ECO:0000313" key="11">
    <source>
        <dbReference type="Proteomes" id="UP000461754"/>
    </source>
</evidence>
<dbReference type="Gene3D" id="1.10.3370.10">
    <property type="entry name" value="SecY subunit domain"/>
    <property type="match status" value="1"/>
</dbReference>
<feature type="transmembrane region" description="Helical" evidence="9">
    <location>
        <begin position="361"/>
        <end position="383"/>
    </location>
</feature>
<comment type="similarity">
    <text evidence="2">Belongs to the SecY/SEC61-alpha family.</text>
</comment>
<evidence type="ECO:0000256" key="6">
    <source>
        <dbReference type="ARBA" id="ARBA00022989"/>
    </source>
</evidence>
<dbReference type="AlphaFoldDB" id="A0A7X2NGP8"/>
<feature type="transmembrane region" description="Helical" evidence="9">
    <location>
        <begin position="63"/>
        <end position="81"/>
    </location>
</feature>
<comment type="subcellular location">
    <subcellularLocation>
        <location evidence="1">Membrane</location>
        <topology evidence="1">Multi-pass membrane protein</topology>
    </subcellularLocation>
</comment>
<evidence type="ECO:0000256" key="3">
    <source>
        <dbReference type="ARBA" id="ARBA00022448"/>
    </source>
</evidence>
<dbReference type="PRINTS" id="PR00303">
    <property type="entry name" value="SECYTRNLCASE"/>
</dbReference>
<dbReference type="RefSeq" id="WP_154576537.1">
    <property type="nucleotide sequence ID" value="NZ_VUMO01000008.1"/>
</dbReference>
<accession>A0A7X2NGP8</accession>
<keyword evidence="7" id="KW-0811">Translocation</keyword>
<evidence type="ECO:0000256" key="5">
    <source>
        <dbReference type="ARBA" id="ARBA00022927"/>
    </source>
</evidence>
<feature type="transmembrane region" description="Helical" evidence="9">
    <location>
        <begin position="282"/>
        <end position="302"/>
    </location>
</feature>
<evidence type="ECO:0000256" key="7">
    <source>
        <dbReference type="ARBA" id="ARBA00023010"/>
    </source>
</evidence>
<evidence type="ECO:0000256" key="8">
    <source>
        <dbReference type="ARBA" id="ARBA00023136"/>
    </source>
</evidence>
<evidence type="ECO:0000313" key="10">
    <source>
        <dbReference type="EMBL" id="MSS20159.1"/>
    </source>
</evidence>
<feature type="transmembrane region" description="Helical" evidence="9">
    <location>
        <begin position="185"/>
        <end position="204"/>
    </location>
</feature>